<dbReference type="GeneID" id="116197848"/>
<feature type="region of interest" description="Disordered" evidence="1">
    <location>
        <begin position="301"/>
        <end position="348"/>
    </location>
</feature>
<dbReference type="InterPro" id="IPR006502">
    <property type="entry name" value="PDDEXK-like"/>
</dbReference>
<dbReference type="EMBL" id="MTKT01004399">
    <property type="protein sequence ID" value="OWM71620.1"/>
    <property type="molecule type" value="Genomic_DNA"/>
</dbReference>
<dbReference type="Pfam" id="PF04720">
    <property type="entry name" value="PDDEXK_6"/>
    <property type="match status" value="1"/>
</dbReference>
<evidence type="ECO:0000256" key="1">
    <source>
        <dbReference type="SAM" id="MobiDB-lite"/>
    </source>
</evidence>
<dbReference type="OrthoDB" id="691424at2759"/>
<organism evidence="2 4">
    <name type="scientific">Punica granatum</name>
    <name type="common">Pomegranate</name>
    <dbReference type="NCBI Taxonomy" id="22663"/>
    <lineage>
        <taxon>Eukaryota</taxon>
        <taxon>Viridiplantae</taxon>
        <taxon>Streptophyta</taxon>
        <taxon>Embryophyta</taxon>
        <taxon>Tracheophyta</taxon>
        <taxon>Spermatophyta</taxon>
        <taxon>Magnoliopsida</taxon>
        <taxon>eudicotyledons</taxon>
        <taxon>Gunneridae</taxon>
        <taxon>Pentapetalae</taxon>
        <taxon>rosids</taxon>
        <taxon>malvids</taxon>
        <taxon>Myrtales</taxon>
        <taxon>Lythraceae</taxon>
        <taxon>Punica</taxon>
    </lineage>
</organism>
<feature type="region of interest" description="Disordered" evidence="1">
    <location>
        <begin position="1"/>
        <end position="33"/>
    </location>
</feature>
<comment type="caution">
    <text evidence="2">The sequence shown here is derived from an EMBL/GenBank/DDBJ whole genome shotgun (WGS) entry which is preliminary data.</text>
</comment>
<name>A0A218WGZ7_PUNGR</name>
<evidence type="ECO:0008006" key="6">
    <source>
        <dbReference type="Google" id="ProtNLM"/>
    </source>
</evidence>
<reference evidence="4" key="1">
    <citation type="journal article" date="2017" name="Plant J.">
        <title>The pomegranate (Punica granatum L.) genome and the genomics of punicalagin biosynthesis.</title>
        <authorList>
            <person name="Qin G."/>
            <person name="Xu C."/>
            <person name="Ming R."/>
            <person name="Tang H."/>
            <person name="Guyot R."/>
            <person name="Kramer E.M."/>
            <person name="Hu Y."/>
            <person name="Yi X."/>
            <person name="Qi Y."/>
            <person name="Xu X."/>
            <person name="Gao Z."/>
            <person name="Pan H."/>
            <person name="Jian J."/>
            <person name="Tian Y."/>
            <person name="Yue Z."/>
            <person name="Xu Y."/>
        </authorList>
    </citation>
    <scope>NUCLEOTIDE SEQUENCE [LARGE SCALE GENOMIC DNA]</scope>
    <source>
        <strain evidence="4">cv. Dabenzi</strain>
    </source>
</reference>
<accession>A0A218WGZ7</accession>
<dbReference type="Proteomes" id="UP000197138">
    <property type="component" value="Unassembled WGS sequence"/>
</dbReference>
<dbReference type="PANTHER" id="PTHR31579">
    <property type="entry name" value="OS03G0796600 PROTEIN"/>
    <property type="match status" value="1"/>
</dbReference>
<protein>
    <recommendedName>
        <fullName evidence="6">DUF506 domain-containing protein</fullName>
    </recommendedName>
</protein>
<evidence type="ECO:0000313" key="2">
    <source>
        <dbReference type="EMBL" id="OWM71620.1"/>
    </source>
</evidence>
<proteinExistence type="predicted"/>
<dbReference type="PANTHER" id="PTHR31579:SF1">
    <property type="entry name" value="OS03G0796600 PROTEIN"/>
    <property type="match status" value="1"/>
</dbReference>
<dbReference type="NCBIfam" id="TIGR01615">
    <property type="entry name" value="A_thal_3542"/>
    <property type="match status" value="1"/>
</dbReference>
<reference evidence="2" key="2">
    <citation type="submission" date="2017-06" db="EMBL/GenBank/DDBJ databases">
        <title>The pomegranate genome and the genomics of punicalagin biosynthesis.</title>
        <authorList>
            <person name="Xu C."/>
        </authorList>
    </citation>
    <scope>NUCLEOTIDE SEQUENCE [LARGE SCALE GENOMIC DNA]</scope>
    <source>
        <tissue evidence="2">Fresh leaf</tissue>
    </source>
</reference>
<keyword evidence="5" id="KW-1185">Reference proteome</keyword>
<evidence type="ECO:0000313" key="5">
    <source>
        <dbReference type="Proteomes" id="UP000233551"/>
    </source>
</evidence>
<dbReference type="AlphaFoldDB" id="A0A218WGZ7"/>
<dbReference type="STRING" id="22663.A0A218WGZ7"/>
<gene>
    <name evidence="2" type="ORF">CDL15_Pgr005807</name>
    <name evidence="3" type="ORF">CRG98_046974</name>
</gene>
<reference evidence="3 5" key="3">
    <citation type="submission" date="2017-11" db="EMBL/GenBank/DDBJ databases">
        <title>De-novo sequencing of pomegranate (Punica granatum L.) genome.</title>
        <authorList>
            <person name="Akparov Z."/>
            <person name="Amiraslanov A."/>
            <person name="Hajiyeva S."/>
            <person name="Abbasov M."/>
            <person name="Kaur K."/>
            <person name="Hamwieh A."/>
            <person name="Solovyev V."/>
            <person name="Salamov A."/>
            <person name="Braich B."/>
            <person name="Kosarev P."/>
            <person name="Mahmoud A."/>
            <person name="Hajiyev E."/>
            <person name="Babayeva S."/>
            <person name="Izzatullayeva V."/>
            <person name="Mammadov A."/>
            <person name="Mammadov A."/>
            <person name="Sharifova S."/>
            <person name="Ojaghi J."/>
            <person name="Eynullazada K."/>
            <person name="Bayramov B."/>
            <person name="Abdulazimova A."/>
            <person name="Shahmuradov I."/>
        </authorList>
    </citation>
    <scope>NUCLEOTIDE SEQUENCE [LARGE SCALE GENOMIC DNA]</scope>
    <source>
        <strain evidence="3">AG2017</strain>
        <strain evidence="5">cv. AG2017</strain>
        <tissue evidence="3">Leaf</tissue>
    </source>
</reference>
<evidence type="ECO:0000313" key="4">
    <source>
        <dbReference type="Proteomes" id="UP000197138"/>
    </source>
</evidence>
<dbReference type="Proteomes" id="UP000233551">
    <property type="component" value="Unassembled WGS sequence"/>
</dbReference>
<evidence type="ECO:0000313" key="3">
    <source>
        <dbReference type="EMBL" id="PKI32627.1"/>
    </source>
</evidence>
<sequence>MPPMKIQPIGFDPRSRQEPFRANSAKPAPKSRLKRLFDRPFPSVLRISSAAEKPVVDTQISTDGEIFEPSSVCLAKMVQNFIEDSNEKQSAAKCVRNRCNCFNGNGNDSSDDEFDGFGEPAGLGSSGDACDALKGLVPCATVAERNLLADTATIVEKNKSLKRKDDLRKIVTESLSSLGYDSSICKSKWDKSSSFPAGEYEYIDVIVQGERLLIDVDFRSEFEIARSTGAYRAILQSLPYIFVGKADRLSQIVRIVSEAAKQNLKKKGMHIPPWRKAEYMQAKWLSSYTRAAAATAFVGVSEPRSAETRPGEDSSEGDGGDFELIFGKETPTVSPSEPGDGKRNSPEWVDVAIVVQTWQPPAVKPKGVEKGARVVPGLASLLRERP</sequence>
<dbReference type="EMBL" id="PGOL01007479">
    <property type="protein sequence ID" value="PKI32627.1"/>
    <property type="molecule type" value="Genomic_DNA"/>
</dbReference>